<comment type="similarity">
    <text evidence="1">Belongs to the short-chain dehydrogenases/reductases (SDR) family.</text>
</comment>
<protein>
    <submittedName>
        <fullName evidence="5">SDR family oxidoreductase</fullName>
    </submittedName>
</protein>
<dbReference type="NCBIfam" id="NF005495">
    <property type="entry name" value="PRK07109.1"/>
    <property type="match status" value="1"/>
</dbReference>
<dbReference type="Proteomes" id="UP001500556">
    <property type="component" value="Unassembled WGS sequence"/>
</dbReference>
<evidence type="ECO:0000313" key="5">
    <source>
        <dbReference type="EMBL" id="GAA4723428.1"/>
    </source>
</evidence>
<dbReference type="InterPro" id="IPR036291">
    <property type="entry name" value="NAD(P)-bd_dom_sf"/>
</dbReference>
<dbReference type="Gene3D" id="3.40.50.720">
    <property type="entry name" value="NAD(P)-binding Rossmann-like Domain"/>
    <property type="match status" value="1"/>
</dbReference>
<keyword evidence="2" id="KW-0560">Oxidoreductase</keyword>
<name>A0ABP8Y7B6_9MICO</name>
<evidence type="ECO:0000256" key="2">
    <source>
        <dbReference type="ARBA" id="ARBA00023002"/>
    </source>
</evidence>
<organism evidence="5 6">
    <name type="scientific">Pedococcus ginsenosidimutans</name>
    <dbReference type="NCBI Taxonomy" id="490570"/>
    <lineage>
        <taxon>Bacteria</taxon>
        <taxon>Bacillati</taxon>
        <taxon>Actinomycetota</taxon>
        <taxon>Actinomycetes</taxon>
        <taxon>Micrococcales</taxon>
        <taxon>Intrasporangiaceae</taxon>
        <taxon>Pedococcus</taxon>
    </lineage>
</organism>
<evidence type="ECO:0000256" key="3">
    <source>
        <dbReference type="SAM" id="MobiDB-lite"/>
    </source>
</evidence>
<comment type="caution">
    <text evidence="5">The sequence shown here is derived from an EMBL/GenBank/DDBJ whole genome shotgun (WGS) entry which is preliminary data.</text>
</comment>
<reference evidence="6" key="1">
    <citation type="journal article" date="2019" name="Int. J. Syst. Evol. Microbiol.">
        <title>The Global Catalogue of Microorganisms (GCM) 10K type strain sequencing project: providing services to taxonomists for standard genome sequencing and annotation.</title>
        <authorList>
            <consortium name="The Broad Institute Genomics Platform"/>
            <consortium name="The Broad Institute Genome Sequencing Center for Infectious Disease"/>
            <person name="Wu L."/>
            <person name="Ma J."/>
        </authorList>
    </citation>
    <scope>NUCLEOTIDE SEQUENCE [LARGE SCALE GENOMIC DNA]</scope>
    <source>
        <strain evidence="6">JCM 18961</strain>
    </source>
</reference>
<dbReference type="PANTHER" id="PTHR44196:SF1">
    <property type="entry name" value="DEHYDROGENASE_REDUCTASE SDR FAMILY MEMBER 7B"/>
    <property type="match status" value="1"/>
</dbReference>
<evidence type="ECO:0000313" key="6">
    <source>
        <dbReference type="Proteomes" id="UP001500556"/>
    </source>
</evidence>
<dbReference type="EMBL" id="BAABLO010000010">
    <property type="protein sequence ID" value="GAA4723428.1"/>
    <property type="molecule type" value="Genomic_DNA"/>
</dbReference>
<keyword evidence="4" id="KW-1133">Transmembrane helix</keyword>
<dbReference type="SUPFAM" id="SSF51735">
    <property type="entry name" value="NAD(P)-binding Rossmann-fold domains"/>
    <property type="match status" value="1"/>
</dbReference>
<feature type="region of interest" description="Disordered" evidence="3">
    <location>
        <begin position="260"/>
        <end position="293"/>
    </location>
</feature>
<accession>A0ABP8Y7B6</accession>
<dbReference type="PRINTS" id="PR00081">
    <property type="entry name" value="GDHRDH"/>
</dbReference>
<dbReference type="RefSeq" id="WP_345503235.1">
    <property type="nucleotide sequence ID" value="NZ_BAABLO010000010.1"/>
</dbReference>
<proteinExistence type="inferred from homology"/>
<dbReference type="InterPro" id="IPR002347">
    <property type="entry name" value="SDR_fam"/>
</dbReference>
<keyword evidence="4" id="KW-0472">Membrane</keyword>
<keyword evidence="4" id="KW-0812">Transmembrane</keyword>
<keyword evidence="6" id="KW-1185">Reference proteome</keyword>
<feature type="compositionally biased region" description="Basic and acidic residues" evidence="3">
    <location>
        <begin position="283"/>
        <end position="293"/>
    </location>
</feature>
<sequence length="341" mass="36585">MSRVVAVTGASGGVGRACAREFARRGDRLALLARGTAGLDAAAEEARRAGVQVLTVPVDVADARAVEEAVARVEDELGPVDVWVNSAFTSVFAPFDQITPEEYQRATEVTYLGYVHCTMSVLRRMKERDRGVVVQVGSALAYRGVPLQTVYCGARHAVQGFHESLRCELLHDRSGVRVTMVQMPALNTPQFTWVLSKLPQKAQPVPPIYQPEVAARAVAFAADHPRRREYWVGASTVATLVANAVAPGLLDRYLARTGYSSQQTGEPRDPDQPANLWEPADGPDGRDFGAHGAFGDRARARSWQQVVAHHYPQVAGGLAVGAAGVAALASVLGGRGGRRRS</sequence>
<dbReference type="PANTHER" id="PTHR44196">
    <property type="entry name" value="DEHYDROGENASE/REDUCTASE SDR FAMILY MEMBER 7B"/>
    <property type="match status" value="1"/>
</dbReference>
<gene>
    <name evidence="5" type="ORF">GCM10025782_21710</name>
</gene>
<feature type="transmembrane region" description="Helical" evidence="4">
    <location>
        <begin position="314"/>
        <end position="334"/>
    </location>
</feature>
<dbReference type="Pfam" id="PF00106">
    <property type="entry name" value="adh_short"/>
    <property type="match status" value="1"/>
</dbReference>
<evidence type="ECO:0000256" key="4">
    <source>
        <dbReference type="SAM" id="Phobius"/>
    </source>
</evidence>
<evidence type="ECO:0000256" key="1">
    <source>
        <dbReference type="ARBA" id="ARBA00006484"/>
    </source>
</evidence>